<comment type="pathway">
    <text evidence="5">Quinol/quinone metabolism; menaquinone biosynthesis.</text>
</comment>
<dbReference type="InterPro" id="IPR036849">
    <property type="entry name" value="Enolase-like_C_sf"/>
</dbReference>
<dbReference type="SFLD" id="SFLDF00009">
    <property type="entry name" value="o-succinylbenzoate_synthase"/>
    <property type="match status" value="1"/>
</dbReference>
<dbReference type="UniPathway" id="UPA00079"/>
<dbReference type="InterPro" id="IPR013342">
    <property type="entry name" value="Mandelate_racemase_C"/>
</dbReference>
<comment type="catalytic activity">
    <reaction evidence="5">
        <text>(1R,6R)-6-hydroxy-2-succinyl-cyclohexa-2,4-diene-1-carboxylate = 2-succinylbenzoate + H2O</text>
        <dbReference type="Rhea" id="RHEA:10196"/>
        <dbReference type="ChEBI" id="CHEBI:15377"/>
        <dbReference type="ChEBI" id="CHEBI:18325"/>
        <dbReference type="ChEBI" id="CHEBI:58689"/>
        <dbReference type="EC" id="4.2.1.113"/>
    </reaction>
</comment>
<organism evidence="6">
    <name type="scientific">Gordonia amarae</name>
    <dbReference type="NCBI Taxonomy" id="36821"/>
    <lineage>
        <taxon>Bacteria</taxon>
        <taxon>Bacillati</taxon>
        <taxon>Actinomycetota</taxon>
        <taxon>Actinomycetes</taxon>
        <taxon>Mycobacteriales</taxon>
        <taxon>Gordoniaceae</taxon>
        <taxon>Gordonia</taxon>
    </lineage>
</organism>
<evidence type="ECO:0000256" key="5">
    <source>
        <dbReference type="HAMAP-Rule" id="MF_00470"/>
    </source>
</evidence>
<dbReference type="EMBL" id="CP045810">
    <property type="protein sequence ID" value="QHN40840.1"/>
    <property type="molecule type" value="Genomic_DNA"/>
</dbReference>
<keyword evidence="1 5" id="KW-0474">Menaquinone biosynthesis</keyword>
<evidence type="ECO:0000313" key="6">
    <source>
        <dbReference type="EMBL" id="QHN40840.1"/>
    </source>
</evidence>
<evidence type="ECO:0000256" key="1">
    <source>
        <dbReference type="ARBA" id="ARBA00022428"/>
    </source>
</evidence>
<feature type="binding site" evidence="5">
    <location>
        <position position="192"/>
    </location>
    <ligand>
        <name>Mg(2+)</name>
        <dbReference type="ChEBI" id="CHEBI:18420"/>
    </ligand>
</feature>
<dbReference type="GO" id="GO:0043748">
    <property type="term" value="F:O-succinylbenzoate synthase activity"/>
    <property type="evidence" value="ECO:0007669"/>
    <property type="project" value="UniProtKB-EC"/>
</dbReference>
<comment type="pathway">
    <text evidence="5">Quinol/quinone metabolism; 1,4-dihydroxy-2-naphthoate biosynthesis; 1,4-dihydroxy-2-naphthoate from chorismate: step 4/7.</text>
</comment>
<proteinExistence type="inferred from homology"/>
<keyword evidence="3 5" id="KW-0460">Magnesium</keyword>
<evidence type="ECO:0000256" key="3">
    <source>
        <dbReference type="ARBA" id="ARBA00022842"/>
    </source>
</evidence>
<reference evidence="6" key="1">
    <citation type="journal article" date="2021" name="Nat. Microbiol.">
        <title>Cocultivation of an ultrasmall environmental parasitic bacterium with lytic ability against bacteria associated with wastewater foams.</title>
        <authorList>
            <person name="Batinovic S."/>
            <person name="Rose J.J.A."/>
            <person name="Ratcliffe J."/>
            <person name="Seviour R.J."/>
            <person name="Petrovski S."/>
        </authorList>
    </citation>
    <scope>NUCLEOTIDE SEQUENCE</scope>
    <source>
        <strain evidence="6">CON44</strain>
    </source>
</reference>
<gene>
    <name evidence="5" type="primary">menC</name>
    <name evidence="6" type="ORF">GII30_18265</name>
</gene>
<dbReference type="RefSeq" id="WP_005193554.1">
    <property type="nucleotide sequence ID" value="NZ_CP045804.1"/>
</dbReference>
<evidence type="ECO:0000256" key="4">
    <source>
        <dbReference type="ARBA" id="ARBA00023239"/>
    </source>
</evidence>
<protein>
    <recommendedName>
        <fullName evidence="5">o-succinylbenzoate synthase</fullName>
        <shortName evidence="5">OSB synthase</shortName>
        <shortName evidence="5">OSBS</shortName>
        <ecNumber evidence="5">4.2.1.113</ecNumber>
    </recommendedName>
    <alternativeName>
        <fullName evidence="5">4-(2'-carboxyphenyl)-4-oxybutyric acid synthase</fullName>
    </alternativeName>
    <alternativeName>
        <fullName evidence="5">o-succinylbenzoic acid synthase</fullName>
    </alternativeName>
</protein>
<comment type="function">
    <text evidence="5">Converts 2-succinyl-6-hydroxy-2,4-cyclohexadiene-1-carboxylate (SHCHC) to 2-succinylbenzoate (OSB).</text>
</comment>
<dbReference type="GO" id="GO:0009234">
    <property type="term" value="P:menaquinone biosynthetic process"/>
    <property type="evidence" value="ECO:0007669"/>
    <property type="project" value="UniProtKB-UniRule"/>
</dbReference>
<feature type="active site" description="Proton acceptor" evidence="5">
    <location>
        <position position="216"/>
    </location>
</feature>
<dbReference type="SFLD" id="SFLDS00001">
    <property type="entry name" value="Enolase"/>
    <property type="match status" value="1"/>
</dbReference>
<dbReference type="NCBIfam" id="NF002782">
    <property type="entry name" value="PRK02901.1"/>
    <property type="match status" value="1"/>
</dbReference>
<dbReference type="EC" id="4.2.1.113" evidence="5"/>
<dbReference type="SMART" id="SM00922">
    <property type="entry name" value="MR_MLE"/>
    <property type="match status" value="1"/>
</dbReference>
<dbReference type="InterPro" id="IPR010196">
    <property type="entry name" value="OSB_synthase_MenC1"/>
</dbReference>
<dbReference type="SFLD" id="SFLDG00180">
    <property type="entry name" value="muconate_cycloisomerase"/>
    <property type="match status" value="1"/>
</dbReference>
<feature type="binding site" evidence="5">
    <location>
        <position position="169"/>
    </location>
    <ligand>
        <name>Mg(2+)</name>
        <dbReference type="ChEBI" id="CHEBI:18420"/>
    </ligand>
</feature>
<evidence type="ECO:0000256" key="2">
    <source>
        <dbReference type="ARBA" id="ARBA00022723"/>
    </source>
</evidence>
<feature type="binding site" evidence="5">
    <location>
        <position position="145"/>
    </location>
    <ligand>
        <name>Mg(2+)</name>
        <dbReference type="ChEBI" id="CHEBI:18420"/>
    </ligand>
</feature>
<keyword evidence="2 5" id="KW-0479">Metal-binding</keyword>
<comment type="cofactor">
    <cofactor evidence="5">
        <name>a divalent metal cation</name>
        <dbReference type="ChEBI" id="CHEBI:60240"/>
    </cofactor>
</comment>
<dbReference type="GO" id="GO:0000287">
    <property type="term" value="F:magnesium ion binding"/>
    <property type="evidence" value="ECO:0007669"/>
    <property type="project" value="UniProtKB-UniRule"/>
</dbReference>
<keyword evidence="4 5" id="KW-0456">Lyase</keyword>
<dbReference type="Gene3D" id="3.20.20.120">
    <property type="entry name" value="Enolase-like C-terminal domain"/>
    <property type="match status" value="1"/>
</dbReference>
<dbReference type="PANTHER" id="PTHR48073">
    <property type="entry name" value="O-SUCCINYLBENZOATE SYNTHASE-RELATED"/>
    <property type="match status" value="1"/>
</dbReference>
<dbReference type="PANTHER" id="PTHR48073:SF2">
    <property type="entry name" value="O-SUCCINYLBENZOATE SYNTHASE"/>
    <property type="match status" value="1"/>
</dbReference>
<accession>A0A857LR81</accession>
<comment type="similarity">
    <text evidence="5">Belongs to the mandelate racemase/muconate lactonizing enzyme family. MenC type 1 subfamily.</text>
</comment>
<name>A0A857LR81_9ACTN</name>
<dbReference type="CDD" id="cd03320">
    <property type="entry name" value="OSBS"/>
    <property type="match status" value="1"/>
</dbReference>
<dbReference type="Pfam" id="PF13378">
    <property type="entry name" value="MR_MLE_C"/>
    <property type="match status" value="1"/>
</dbReference>
<dbReference type="UniPathway" id="UPA01057">
    <property type="reaction ID" value="UER00165"/>
</dbReference>
<sequence length="337" mass="34897">MRQVLVGELDVLPSAAELAAGAVVVTLPMRTRFRGITSREVMLLRGPAGWGEFAPFTEYDDAESSAWLAAGIEAAYLGPPPARRDRVAVNATVPAVPADQVAGVLARYPGATTAKVKVAEPGQRLADDVERVAAAREVVPAVRIDANGGWSVDEAVAAIAAIGDVEYAEQPCRTVEELAQVRRRVGVPIAADESIRKADDPLRVVAADAADLAILKVAPLGGMRAVLSLAGQIGLPVVVSSALDSAVGMAAGVAAAAALPELDLACGLGTGSLFVDDVAPSFLPSGGEVAPRWVTDVSVPDGLRASPDRERWWRERLARCHAVLAGGGTHGSGWSRT</sequence>
<dbReference type="SUPFAM" id="SSF51604">
    <property type="entry name" value="Enolase C-terminal domain-like"/>
    <property type="match status" value="1"/>
</dbReference>
<dbReference type="AlphaFoldDB" id="A0A857LR81"/>
<dbReference type="Pfam" id="PF18374">
    <property type="entry name" value="Enolase_like_N"/>
    <property type="match status" value="1"/>
</dbReference>
<feature type="active site" description="Proton donor" evidence="5">
    <location>
        <position position="117"/>
    </location>
</feature>
<dbReference type="InterPro" id="IPR029065">
    <property type="entry name" value="Enolase_C-like"/>
</dbReference>
<dbReference type="HAMAP" id="MF_00470">
    <property type="entry name" value="MenC_1"/>
    <property type="match status" value="1"/>
</dbReference>